<protein>
    <submittedName>
        <fullName evidence="1">Uncharacterized protein</fullName>
    </submittedName>
</protein>
<dbReference type="Proteomes" id="UP001153076">
    <property type="component" value="Unassembled WGS sequence"/>
</dbReference>
<dbReference type="PANTHER" id="PTHR33710:SF71">
    <property type="entry name" value="ENDONUCLEASE_EXONUCLEASE_PHOSPHATASE DOMAIN-CONTAINING PROTEIN"/>
    <property type="match status" value="1"/>
</dbReference>
<sequence length="175" mass="20656">MEESNRTVFEQIGHQPTVQDKSKSSYASLCLHCKMFGHEDSHCKKKHSSRHEWRQKGRMWVAWKPSSYNLTILKVIDQIVHCQAIQSRGNEVHQSNVRDFTEFLKKGELFEMRWTGSNYSWTNKTIWSRIDRVIINSLWYGCFDFTQNHYLANSLSDRAPMVVKFPNSPKPKGRF</sequence>
<dbReference type="PANTHER" id="PTHR33710">
    <property type="entry name" value="BNAC02G09200D PROTEIN"/>
    <property type="match status" value="1"/>
</dbReference>
<dbReference type="EMBL" id="JAKOGI010002801">
    <property type="protein sequence ID" value="KAJ8421301.1"/>
    <property type="molecule type" value="Genomic_DNA"/>
</dbReference>
<dbReference type="AlphaFoldDB" id="A0A9Q1GIG3"/>
<organism evidence="1 2">
    <name type="scientific">Carnegiea gigantea</name>
    <dbReference type="NCBI Taxonomy" id="171969"/>
    <lineage>
        <taxon>Eukaryota</taxon>
        <taxon>Viridiplantae</taxon>
        <taxon>Streptophyta</taxon>
        <taxon>Embryophyta</taxon>
        <taxon>Tracheophyta</taxon>
        <taxon>Spermatophyta</taxon>
        <taxon>Magnoliopsida</taxon>
        <taxon>eudicotyledons</taxon>
        <taxon>Gunneridae</taxon>
        <taxon>Pentapetalae</taxon>
        <taxon>Caryophyllales</taxon>
        <taxon>Cactineae</taxon>
        <taxon>Cactaceae</taxon>
        <taxon>Cactoideae</taxon>
        <taxon>Echinocereeae</taxon>
        <taxon>Carnegiea</taxon>
    </lineage>
</organism>
<name>A0A9Q1GIG3_9CARY</name>
<comment type="caution">
    <text evidence="1">The sequence shown here is derived from an EMBL/GenBank/DDBJ whole genome shotgun (WGS) entry which is preliminary data.</text>
</comment>
<gene>
    <name evidence="1" type="ORF">Cgig2_016247</name>
</gene>
<dbReference type="InterPro" id="IPR036691">
    <property type="entry name" value="Endo/exonu/phosph_ase_sf"/>
</dbReference>
<evidence type="ECO:0000313" key="2">
    <source>
        <dbReference type="Proteomes" id="UP001153076"/>
    </source>
</evidence>
<keyword evidence="2" id="KW-1185">Reference proteome</keyword>
<reference evidence="1" key="1">
    <citation type="submission" date="2022-04" db="EMBL/GenBank/DDBJ databases">
        <title>Carnegiea gigantea Genome sequencing and assembly v2.</title>
        <authorList>
            <person name="Copetti D."/>
            <person name="Sanderson M.J."/>
            <person name="Burquez A."/>
            <person name="Wojciechowski M.F."/>
        </authorList>
    </citation>
    <scope>NUCLEOTIDE SEQUENCE</scope>
    <source>
        <strain evidence="1">SGP5-SGP5p</strain>
        <tissue evidence="1">Aerial part</tissue>
    </source>
</reference>
<proteinExistence type="predicted"/>
<accession>A0A9Q1GIG3</accession>
<dbReference type="OrthoDB" id="1737326at2759"/>
<dbReference type="Gene3D" id="3.60.10.10">
    <property type="entry name" value="Endonuclease/exonuclease/phosphatase"/>
    <property type="match status" value="1"/>
</dbReference>
<evidence type="ECO:0000313" key="1">
    <source>
        <dbReference type="EMBL" id="KAJ8421301.1"/>
    </source>
</evidence>